<keyword evidence="5 6" id="KW-0472">Membrane</keyword>
<gene>
    <name evidence="8" type="ORF">C8N29_104102</name>
</gene>
<evidence type="ECO:0000256" key="3">
    <source>
        <dbReference type="ARBA" id="ARBA00022692"/>
    </source>
</evidence>
<feature type="transmembrane region" description="Helical" evidence="6">
    <location>
        <begin position="138"/>
        <end position="157"/>
    </location>
</feature>
<accession>A0A2T5J152</accession>
<protein>
    <submittedName>
        <fullName evidence="8">EamA domain-containing membrane protein RarD</fullName>
    </submittedName>
</protein>
<evidence type="ECO:0000313" key="9">
    <source>
        <dbReference type="Proteomes" id="UP000244223"/>
    </source>
</evidence>
<comment type="subcellular location">
    <subcellularLocation>
        <location evidence="1">Cell membrane</location>
        <topology evidence="1">Multi-pass membrane protein</topology>
    </subcellularLocation>
</comment>
<sequence length="310" mass="34096">MSKFSVPAHSHSSAQLWGVLFVLISATLFSAKSVFVKLAYQYAVDSVVVLTLRMAFALPFFIAMLWWSEEPSQKPSSADYAALIAAGVFGYYGASIFDFWGMEYISASLERLILFMYPTLTVFLSAIFFKTAISQRTWWAIVLSYGGMLLVFTGYHHEPQKNIVLGSSLVFLGALAYAGYLIASAQLIPRFGAARFTALALSVASLCCFIQFLLTHSLSELRTLATEVWVLCAILGFFCTFLPATLLTQGIRRIGAPQSALVSAISPVITLALGAWLLNEFLTQQQWLGALCILVGVGFISYPSSRHERK</sequence>
<feature type="transmembrane region" description="Helical" evidence="6">
    <location>
        <begin position="228"/>
        <end position="248"/>
    </location>
</feature>
<feature type="transmembrane region" description="Helical" evidence="6">
    <location>
        <begin position="112"/>
        <end position="129"/>
    </location>
</feature>
<evidence type="ECO:0000256" key="5">
    <source>
        <dbReference type="ARBA" id="ARBA00023136"/>
    </source>
</evidence>
<dbReference type="Proteomes" id="UP000244223">
    <property type="component" value="Unassembled WGS sequence"/>
</dbReference>
<dbReference type="PANTHER" id="PTHR42920:SF5">
    <property type="entry name" value="EAMA DOMAIN-CONTAINING PROTEIN"/>
    <property type="match status" value="1"/>
</dbReference>
<evidence type="ECO:0000256" key="4">
    <source>
        <dbReference type="ARBA" id="ARBA00022989"/>
    </source>
</evidence>
<keyword evidence="2" id="KW-1003">Cell membrane</keyword>
<dbReference type="InterPro" id="IPR051258">
    <property type="entry name" value="Diverse_Substrate_Transporter"/>
</dbReference>
<evidence type="ECO:0000259" key="7">
    <source>
        <dbReference type="Pfam" id="PF00892"/>
    </source>
</evidence>
<evidence type="ECO:0000256" key="6">
    <source>
        <dbReference type="SAM" id="Phobius"/>
    </source>
</evidence>
<evidence type="ECO:0000256" key="2">
    <source>
        <dbReference type="ARBA" id="ARBA00022475"/>
    </source>
</evidence>
<feature type="transmembrane region" description="Helical" evidence="6">
    <location>
        <begin position="80"/>
        <end position="100"/>
    </location>
</feature>
<feature type="transmembrane region" description="Helical" evidence="6">
    <location>
        <begin position="195"/>
        <end position="216"/>
    </location>
</feature>
<feature type="transmembrane region" description="Helical" evidence="6">
    <location>
        <begin position="260"/>
        <end position="278"/>
    </location>
</feature>
<feature type="transmembrane region" description="Helical" evidence="6">
    <location>
        <begin position="47"/>
        <end position="68"/>
    </location>
</feature>
<dbReference type="OrthoDB" id="3180815at2"/>
<reference evidence="8 9" key="1">
    <citation type="submission" date="2018-04" db="EMBL/GenBank/DDBJ databases">
        <title>Genomic Encyclopedia of Archaeal and Bacterial Type Strains, Phase II (KMG-II): from individual species to whole genera.</title>
        <authorList>
            <person name="Goeker M."/>
        </authorList>
    </citation>
    <scope>NUCLEOTIDE SEQUENCE [LARGE SCALE GENOMIC DNA]</scope>
    <source>
        <strain evidence="8 9">DSM 5822</strain>
    </source>
</reference>
<feature type="domain" description="EamA" evidence="7">
    <location>
        <begin position="16"/>
        <end position="152"/>
    </location>
</feature>
<evidence type="ECO:0000313" key="8">
    <source>
        <dbReference type="EMBL" id="PTQ90064.1"/>
    </source>
</evidence>
<keyword evidence="4 6" id="KW-1133">Transmembrane helix</keyword>
<dbReference type="InterPro" id="IPR037185">
    <property type="entry name" value="EmrE-like"/>
</dbReference>
<dbReference type="SUPFAM" id="SSF103481">
    <property type="entry name" value="Multidrug resistance efflux transporter EmrE"/>
    <property type="match status" value="2"/>
</dbReference>
<name>A0A2T5J152_9GAMM</name>
<feature type="transmembrane region" description="Helical" evidence="6">
    <location>
        <begin position="163"/>
        <end position="183"/>
    </location>
</feature>
<comment type="caution">
    <text evidence="8">The sequence shown here is derived from an EMBL/GenBank/DDBJ whole genome shotgun (WGS) entry which is preliminary data.</text>
</comment>
<keyword evidence="9" id="KW-1185">Reference proteome</keyword>
<keyword evidence="3 6" id="KW-0812">Transmembrane</keyword>
<dbReference type="RefSeq" id="WP_107865063.1">
    <property type="nucleotide sequence ID" value="NZ_QAON01000004.1"/>
</dbReference>
<dbReference type="AlphaFoldDB" id="A0A2T5J152"/>
<feature type="domain" description="EamA" evidence="7">
    <location>
        <begin position="166"/>
        <end position="301"/>
    </location>
</feature>
<evidence type="ECO:0000256" key="1">
    <source>
        <dbReference type="ARBA" id="ARBA00004651"/>
    </source>
</evidence>
<dbReference type="Gene3D" id="1.10.3730.20">
    <property type="match status" value="1"/>
</dbReference>
<dbReference type="GO" id="GO:0005886">
    <property type="term" value="C:plasma membrane"/>
    <property type="evidence" value="ECO:0007669"/>
    <property type="project" value="UniProtKB-SubCell"/>
</dbReference>
<proteinExistence type="predicted"/>
<organism evidence="8 9">
    <name type="scientific">Agitococcus lubricus</name>
    <dbReference type="NCBI Taxonomy" id="1077255"/>
    <lineage>
        <taxon>Bacteria</taxon>
        <taxon>Pseudomonadati</taxon>
        <taxon>Pseudomonadota</taxon>
        <taxon>Gammaproteobacteria</taxon>
        <taxon>Moraxellales</taxon>
        <taxon>Moraxellaceae</taxon>
        <taxon>Agitococcus</taxon>
    </lineage>
</organism>
<dbReference type="PANTHER" id="PTHR42920">
    <property type="entry name" value="OS03G0707200 PROTEIN-RELATED"/>
    <property type="match status" value="1"/>
</dbReference>
<dbReference type="InterPro" id="IPR000620">
    <property type="entry name" value="EamA_dom"/>
</dbReference>
<dbReference type="EMBL" id="QAON01000004">
    <property type="protein sequence ID" value="PTQ90064.1"/>
    <property type="molecule type" value="Genomic_DNA"/>
</dbReference>
<dbReference type="Pfam" id="PF00892">
    <property type="entry name" value="EamA"/>
    <property type="match status" value="2"/>
</dbReference>
<feature type="transmembrane region" description="Helical" evidence="6">
    <location>
        <begin position="284"/>
        <end position="302"/>
    </location>
</feature>